<dbReference type="Proteomes" id="UP000182235">
    <property type="component" value="Unassembled WGS sequence"/>
</dbReference>
<dbReference type="OrthoDB" id="8062037at2759"/>
<feature type="region of interest" description="Disordered" evidence="2">
    <location>
        <begin position="167"/>
        <end position="189"/>
    </location>
</feature>
<keyword evidence="1" id="KW-0862">Zinc</keyword>
<dbReference type="InterPro" id="IPR001841">
    <property type="entry name" value="Znf_RING"/>
</dbReference>
<dbReference type="GO" id="GO:0016567">
    <property type="term" value="P:protein ubiquitination"/>
    <property type="evidence" value="ECO:0007669"/>
    <property type="project" value="TreeGrafter"/>
</dbReference>
<dbReference type="Pfam" id="PF13639">
    <property type="entry name" value="zf-RING_2"/>
    <property type="match status" value="1"/>
</dbReference>
<dbReference type="AlphaFoldDB" id="A0A1J9Q662"/>
<feature type="compositionally biased region" description="Polar residues" evidence="2">
    <location>
        <begin position="116"/>
        <end position="126"/>
    </location>
</feature>
<dbReference type="EMBL" id="LGRN01000141">
    <property type="protein sequence ID" value="OJD15707.1"/>
    <property type="molecule type" value="Genomic_DNA"/>
</dbReference>
<dbReference type="VEuPathDB" id="FungiDB:AJ78_04042"/>
<sequence>MPTTHHIYIPLSLGTLSVKELDQIEMQRSSGASIDQEDERGQTQDTDCILCFETLRRDMKFRKLPCQHIFHKPCIDAWLSERDARCPLCRQTFYHLKQPQRLTATPMDNLPSSNGFAVTNTLQSDQSLPPLPSPLPERGTAQQVTAHCRGPWGLFKWWRRRKRHRRRAEFDASQHPNAAAGGEYLGDGD</sequence>
<feature type="domain" description="RING-type" evidence="3">
    <location>
        <begin position="48"/>
        <end position="90"/>
    </location>
</feature>
<evidence type="ECO:0000256" key="1">
    <source>
        <dbReference type="PROSITE-ProRule" id="PRU00175"/>
    </source>
</evidence>
<evidence type="ECO:0000313" key="4">
    <source>
        <dbReference type="EMBL" id="OJD15707.1"/>
    </source>
</evidence>
<evidence type="ECO:0000313" key="5">
    <source>
        <dbReference type="Proteomes" id="UP000182235"/>
    </source>
</evidence>
<evidence type="ECO:0000259" key="3">
    <source>
        <dbReference type="PROSITE" id="PS50089"/>
    </source>
</evidence>
<organism evidence="4 5">
    <name type="scientific">Emergomyces pasteurianus Ep9510</name>
    <dbReference type="NCBI Taxonomy" id="1447872"/>
    <lineage>
        <taxon>Eukaryota</taxon>
        <taxon>Fungi</taxon>
        <taxon>Dikarya</taxon>
        <taxon>Ascomycota</taxon>
        <taxon>Pezizomycotina</taxon>
        <taxon>Eurotiomycetes</taxon>
        <taxon>Eurotiomycetidae</taxon>
        <taxon>Onygenales</taxon>
        <taxon>Ajellomycetaceae</taxon>
        <taxon>Emergomyces</taxon>
    </lineage>
</organism>
<feature type="region of interest" description="Disordered" evidence="2">
    <location>
        <begin position="116"/>
        <end position="139"/>
    </location>
</feature>
<accession>A0A1J9Q662</accession>
<gene>
    <name evidence="4" type="ORF">AJ78_04042</name>
</gene>
<keyword evidence="5" id="KW-1185">Reference proteome</keyword>
<dbReference type="SMART" id="SM00184">
    <property type="entry name" value="RING"/>
    <property type="match status" value="1"/>
</dbReference>
<reference evidence="4 5" key="1">
    <citation type="submission" date="2015-07" db="EMBL/GenBank/DDBJ databases">
        <title>Emmonsia species relationships and genome sequence.</title>
        <authorList>
            <consortium name="The Broad Institute Genomics Platform"/>
            <person name="Cuomo C.A."/>
            <person name="Munoz J.F."/>
            <person name="Imamovic A."/>
            <person name="Priest M.E."/>
            <person name="Young S."/>
            <person name="Clay O.K."/>
            <person name="McEwen J.G."/>
        </authorList>
    </citation>
    <scope>NUCLEOTIDE SEQUENCE [LARGE SCALE GENOMIC DNA]</scope>
    <source>
        <strain evidence="4 5">UAMH 9510</strain>
    </source>
</reference>
<dbReference type="SUPFAM" id="SSF57850">
    <property type="entry name" value="RING/U-box"/>
    <property type="match status" value="1"/>
</dbReference>
<dbReference type="PROSITE" id="PS50089">
    <property type="entry name" value="ZF_RING_2"/>
    <property type="match status" value="1"/>
</dbReference>
<comment type="caution">
    <text evidence="4">The sequence shown here is derived from an EMBL/GenBank/DDBJ whole genome shotgun (WGS) entry which is preliminary data.</text>
</comment>
<dbReference type="Gene3D" id="3.30.40.10">
    <property type="entry name" value="Zinc/RING finger domain, C3HC4 (zinc finger)"/>
    <property type="match status" value="1"/>
</dbReference>
<dbReference type="STRING" id="1447872.A0A1J9Q662"/>
<dbReference type="PANTHER" id="PTHR45676">
    <property type="entry name" value="RING-H2 FINGER PROTEIN ATL51-RELATED"/>
    <property type="match status" value="1"/>
</dbReference>
<keyword evidence="1" id="KW-0479">Metal-binding</keyword>
<proteinExistence type="predicted"/>
<keyword evidence="1" id="KW-0863">Zinc-finger</keyword>
<dbReference type="PANTHER" id="PTHR45676:SF159">
    <property type="entry name" value="RING-H2 FINGER PROTEIN ATL51"/>
    <property type="match status" value="1"/>
</dbReference>
<dbReference type="InterPro" id="IPR013083">
    <property type="entry name" value="Znf_RING/FYVE/PHD"/>
</dbReference>
<name>A0A1J9Q662_9EURO</name>
<dbReference type="GO" id="GO:0008270">
    <property type="term" value="F:zinc ion binding"/>
    <property type="evidence" value="ECO:0007669"/>
    <property type="project" value="UniProtKB-KW"/>
</dbReference>
<evidence type="ECO:0000256" key="2">
    <source>
        <dbReference type="SAM" id="MobiDB-lite"/>
    </source>
</evidence>
<protein>
    <recommendedName>
        <fullName evidence="3">RING-type domain-containing protein</fullName>
    </recommendedName>
</protein>